<evidence type="ECO:0000313" key="10">
    <source>
        <dbReference type="EMBL" id="MDG3002594.1"/>
    </source>
</evidence>
<evidence type="ECO:0000256" key="2">
    <source>
        <dbReference type="ARBA" id="ARBA00023012"/>
    </source>
</evidence>
<feature type="domain" description="Response regulatory" evidence="8">
    <location>
        <begin position="4"/>
        <end position="118"/>
    </location>
</feature>
<dbReference type="Pfam" id="PF00486">
    <property type="entry name" value="Trans_reg_C"/>
    <property type="match status" value="1"/>
</dbReference>
<dbReference type="SMART" id="SM00862">
    <property type="entry name" value="Trans_reg_C"/>
    <property type="match status" value="1"/>
</dbReference>
<gene>
    <name evidence="10" type="ORF">PZE19_02235</name>
</gene>
<dbReference type="Gene3D" id="6.10.250.690">
    <property type="match status" value="1"/>
</dbReference>
<dbReference type="Pfam" id="PF00072">
    <property type="entry name" value="Response_reg"/>
    <property type="match status" value="1"/>
</dbReference>
<keyword evidence="3" id="KW-0805">Transcription regulation</keyword>
<evidence type="ECO:0000256" key="7">
    <source>
        <dbReference type="PROSITE-ProRule" id="PRU01091"/>
    </source>
</evidence>
<dbReference type="Proteomes" id="UP001216907">
    <property type="component" value="Unassembled WGS sequence"/>
</dbReference>
<evidence type="ECO:0000259" key="9">
    <source>
        <dbReference type="PROSITE" id="PS51755"/>
    </source>
</evidence>
<proteinExistence type="predicted"/>
<keyword evidence="5" id="KW-0804">Transcription</keyword>
<feature type="domain" description="OmpR/PhoB-type" evidence="9">
    <location>
        <begin position="126"/>
        <end position="223"/>
    </location>
</feature>
<comment type="caution">
    <text evidence="10">The sequence shown here is derived from an EMBL/GenBank/DDBJ whole genome shotgun (WGS) entry which is preliminary data.</text>
</comment>
<organism evidence="10 11">
    <name type="scientific">Paludisphaera mucosa</name>
    <dbReference type="NCBI Taxonomy" id="3030827"/>
    <lineage>
        <taxon>Bacteria</taxon>
        <taxon>Pseudomonadati</taxon>
        <taxon>Planctomycetota</taxon>
        <taxon>Planctomycetia</taxon>
        <taxon>Isosphaerales</taxon>
        <taxon>Isosphaeraceae</taxon>
        <taxon>Paludisphaera</taxon>
    </lineage>
</organism>
<protein>
    <submittedName>
        <fullName evidence="10">Response regulator transcription factor</fullName>
    </submittedName>
</protein>
<evidence type="ECO:0000256" key="1">
    <source>
        <dbReference type="ARBA" id="ARBA00022553"/>
    </source>
</evidence>
<evidence type="ECO:0000256" key="6">
    <source>
        <dbReference type="PROSITE-ProRule" id="PRU00169"/>
    </source>
</evidence>
<feature type="modified residue" description="4-aspartylphosphate" evidence="6">
    <location>
        <position position="53"/>
    </location>
</feature>
<dbReference type="EMBL" id="JARRAG010000001">
    <property type="protein sequence ID" value="MDG3002594.1"/>
    <property type="molecule type" value="Genomic_DNA"/>
</dbReference>
<evidence type="ECO:0000256" key="5">
    <source>
        <dbReference type="ARBA" id="ARBA00023163"/>
    </source>
</evidence>
<reference evidence="10 11" key="1">
    <citation type="submission" date="2023-03" db="EMBL/GenBank/DDBJ databases">
        <title>Paludisphaera mucosa sp. nov. a novel planctomycete from northern fen.</title>
        <authorList>
            <person name="Ivanova A."/>
        </authorList>
    </citation>
    <scope>NUCLEOTIDE SEQUENCE [LARGE SCALE GENOMIC DNA]</scope>
    <source>
        <strain evidence="10 11">Pla2</strain>
    </source>
</reference>
<dbReference type="Gene3D" id="1.10.10.10">
    <property type="entry name" value="Winged helix-like DNA-binding domain superfamily/Winged helix DNA-binding domain"/>
    <property type="match status" value="1"/>
</dbReference>
<dbReference type="PROSITE" id="PS50110">
    <property type="entry name" value="RESPONSE_REGULATORY"/>
    <property type="match status" value="1"/>
</dbReference>
<sequence>MGIRILVVEDDELIAGSLVRGLREEAFTVEREADGDSAWRALQSGGWDVVILDWWLPAQDGLSIVRRLRERDQETSVLFLTARDSVPDRVKGLNGGADDYLCKPFAFDELLARVHALVRRREGRGGTRLAYADVELDLATQRVARAGKAIDLTAKEYALLVYFLRNADQVLSRTRIYEHVWDERYDGLSNTLEVHVFDLRRRLEAHGARLIHTLRGRGYSFGLPPGTTPGDAP</sequence>
<dbReference type="PANTHER" id="PTHR48111">
    <property type="entry name" value="REGULATOR OF RPOS"/>
    <property type="match status" value="1"/>
</dbReference>
<dbReference type="CDD" id="cd00383">
    <property type="entry name" value="trans_reg_C"/>
    <property type="match status" value="1"/>
</dbReference>
<evidence type="ECO:0000313" key="11">
    <source>
        <dbReference type="Proteomes" id="UP001216907"/>
    </source>
</evidence>
<name>A0ABT6F4Z5_9BACT</name>
<dbReference type="PROSITE" id="PS51755">
    <property type="entry name" value="OMPR_PHOB"/>
    <property type="match status" value="1"/>
</dbReference>
<evidence type="ECO:0000256" key="3">
    <source>
        <dbReference type="ARBA" id="ARBA00023015"/>
    </source>
</evidence>
<dbReference type="InterPro" id="IPR001789">
    <property type="entry name" value="Sig_transdc_resp-reg_receiver"/>
</dbReference>
<dbReference type="SUPFAM" id="SSF52172">
    <property type="entry name" value="CheY-like"/>
    <property type="match status" value="1"/>
</dbReference>
<dbReference type="InterPro" id="IPR036388">
    <property type="entry name" value="WH-like_DNA-bd_sf"/>
</dbReference>
<dbReference type="InterPro" id="IPR011006">
    <property type="entry name" value="CheY-like_superfamily"/>
</dbReference>
<accession>A0ABT6F4Z5</accession>
<keyword evidence="1 6" id="KW-0597">Phosphoprotein</keyword>
<dbReference type="InterPro" id="IPR001867">
    <property type="entry name" value="OmpR/PhoB-type_DNA-bd"/>
</dbReference>
<dbReference type="SMART" id="SM00448">
    <property type="entry name" value="REC"/>
    <property type="match status" value="1"/>
</dbReference>
<evidence type="ECO:0000259" key="8">
    <source>
        <dbReference type="PROSITE" id="PS50110"/>
    </source>
</evidence>
<dbReference type="InterPro" id="IPR039420">
    <property type="entry name" value="WalR-like"/>
</dbReference>
<keyword evidence="2" id="KW-0902">Two-component regulatory system</keyword>
<keyword evidence="4 7" id="KW-0238">DNA-binding</keyword>
<evidence type="ECO:0000256" key="4">
    <source>
        <dbReference type="ARBA" id="ARBA00023125"/>
    </source>
</evidence>
<dbReference type="PANTHER" id="PTHR48111:SF22">
    <property type="entry name" value="REGULATOR OF RPOS"/>
    <property type="match status" value="1"/>
</dbReference>
<keyword evidence="11" id="KW-1185">Reference proteome</keyword>
<dbReference type="RefSeq" id="WP_277858958.1">
    <property type="nucleotide sequence ID" value="NZ_JARRAG010000001.1"/>
</dbReference>
<feature type="DNA-binding region" description="OmpR/PhoB-type" evidence="7">
    <location>
        <begin position="126"/>
        <end position="223"/>
    </location>
</feature>
<dbReference type="Gene3D" id="3.40.50.2300">
    <property type="match status" value="1"/>
</dbReference>